<gene>
    <name evidence="1" type="ORF">BD626DRAFT_466797</name>
</gene>
<evidence type="ECO:0008006" key="3">
    <source>
        <dbReference type="Google" id="ProtNLM"/>
    </source>
</evidence>
<organism evidence="1 2">
    <name type="scientific">Schizophyllum amplum</name>
    <dbReference type="NCBI Taxonomy" id="97359"/>
    <lineage>
        <taxon>Eukaryota</taxon>
        <taxon>Fungi</taxon>
        <taxon>Dikarya</taxon>
        <taxon>Basidiomycota</taxon>
        <taxon>Agaricomycotina</taxon>
        <taxon>Agaricomycetes</taxon>
        <taxon>Agaricomycetidae</taxon>
        <taxon>Agaricales</taxon>
        <taxon>Schizophyllaceae</taxon>
        <taxon>Schizophyllum</taxon>
    </lineage>
</organism>
<dbReference type="EMBL" id="VDMD01000078">
    <property type="protein sequence ID" value="TRM56195.1"/>
    <property type="molecule type" value="Genomic_DNA"/>
</dbReference>
<keyword evidence="2" id="KW-1185">Reference proteome</keyword>
<proteinExistence type="predicted"/>
<sequence>MSAALNKVEDLWFPDGNVIIRVGDRVCRVYKGFLASQSSVLADMFSIPQPPHGEDMMHGTDVMDALPVVALPDPQEEVTHWLRAMFLPGDFEAHPTPVGSSQLLAVLRLSHKYDVQYLRRRALVHLAACFPTDVDGVQDISLNWTSQVNNIQLQGAESPVAFDARVYTVANEIGALWLVPFTVYAMHTDTWTSTYAIDDIVNSDCAISLTLVVRLYKIANLVQQHFPVGFVSGFSDSECAHDSLCKDYERRRQCDTIEALQVIPLTYYSRSSEGHHMANDICPACCRIMLEQYSDACMMFWEELPATLELPSWQDLLAIKARDLDAPRA</sequence>
<protein>
    <recommendedName>
        <fullName evidence="3">BTB domain-containing protein</fullName>
    </recommendedName>
</protein>
<dbReference type="Gene3D" id="3.30.710.10">
    <property type="entry name" value="Potassium Channel Kv1.1, Chain A"/>
    <property type="match status" value="1"/>
</dbReference>
<name>A0A550BUH4_9AGAR</name>
<accession>A0A550BUH4</accession>
<comment type="caution">
    <text evidence="1">The sequence shown here is derived from an EMBL/GenBank/DDBJ whole genome shotgun (WGS) entry which is preliminary data.</text>
</comment>
<dbReference type="InterPro" id="IPR011333">
    <property type="entry name" value="SKP1/BTB/POZ_sf"/>
</dbReference>
<reference evidence="1 2" key="1">
    <citation type="journal article" date="2019" name="New Phytol.">
        <title>Comparative genomics reveals unique wood-decay strategies and fruiting body development in the Schizophyllaceae.</title>
        <authorList>
            <person name="Almasi E."/>
            <person name="Sahu N."/>
            <person name="Krizsan K."/>
            <person name="Balint B."/>
            <person name="Kovacs G.M."/>
            <person name="Kiss B."/>
            <person name="Cseklye J."/>
            <person name="Drula E."/>
            <person name="Henrissat B."/>
            <person name="Nagy I."/>
            <person name="Chovatia M."/>
            <person name="Adam C."/>
            <person name="LaButti K."/>
            <person name="Lipzen A."/>
            <person name="Riley R."/>
            <person name="Grigoriev I.V."/>
            <person name="Nagy L.G."/>
        </authorList>
    </citation>
    <scope>NUCLEOTIDE SEQUENCE [LARGE SCALE GENOMIC DNA]</scope>
    <source>
        <strain evidence="1 2">NL-1724</strain>
    </source>
</reference>
<evidence type="ECO:0000313" key="2">
    <source>
        <dbReference type="Proteomes" id="UP000320762"/>
    </source>
</evidence>
<dbReference type="OrthoDB" id="3893071at2759"/>
<evidence type="ECO:0000313" key="1">
    <source>
        <dbReference type="EMBL" id="TRM56195.1"/>
    </source>
</evidence>
<dbReference type="AlphaFoldDB" id="A0A550BUH4"/>
<dbReference type="Proteomes" id="UP000320762">
    <property type="component" value="Unassembled WGS sequence"/>
</dbReference>